<feature type="chain" id="PRO_5013394845" description="TonB C-terminal domain-containing protein" evidence="1">
    <location>
        <begin position="36"/>
        <end position="157"/>
    </location>
</feature>
<evidence type="ECO:0000256" key="1">
    <source>
        <dbReference type="SAM" id="SignalP"/>
    </source>
</evidence>
<accession>A0A243WJA3</accession>
<comment type="caution">
    <text evidence="2">The sequence shown here is derived from an EMBL/GenBank/DDBJ whole genome shotgun (WGS) entry which is preliminary data.</text>
</comment>
<dbReference type="OrthoDB" id="885210at2"/>
<reference evidence="2 3" key="1">
    <citation type="submission" date="2017-01" db="EMBL/GenBank/DDBJ databases">
        <title>A new Hymenobacter.</title>
        <authorList>
            <person name="Liang Y."/>
            <person name="Feng F."/>
        </authorList>
    </citation>
    <scope>NUCLEOTIDE SEQUENCE [LARGE SCALE GENOMIC DNA]</scope>
    <source>
        <strain evidence="2">MIMBbqt21</strain>
    </source>
</reference>
<feature type="signal peptide" evidence="1">
    <location>
        <begin position="1"/>
        <end position="35"/>
    </location>
</feature>
<proteinExistence type="predicted"/>
<sequence>MRYSCPAISFSYFKRFLLTLLVGGGLGMLSHSAQAQNQLPQDAESPFRLLPNYEKVYTYVERMPVFKNGGNEGLMAFIKKNRPTLPAGAKGLFMDFVVDKSGKPTQAKLITVPSGITIPTSTYQEVGRLLKEMEFVPGQQGGRAASVSFTVPLARSK</sequence>
<evidence type="ECO:0008006" key="4">
    <source>
        <dbReference type="Google" id="ProtNLM"/>
    </source>
</evidence>
<evidence type="ECO:0000313" key="3">
    <source>
        <dbReference type="Proteomes" id="UP000194873"/>
    </source>
</evidence>
<dbReference type="Gene3D" id="3.30.1150.10">
    <property type="match status" value="1"/>
</dbReference>
<organism evidence="2 3">
    <name type="scientific">Hymenobacter crusticola</name>
    <dbReference type="NCBI Taxonomy" id="1770526"/>
    <lineage>
        <taxon>Bacteria</taxon>
        <taxon>Pseudomonadati</taxon>
        <taxon>Bacteroidota</taxon>
        <taxon>Cytophagia</taxon>
        <taxon>Cytophagales</taxon>
        <taxon>Hymenobacteraceae</taxon>
        <taxon>Hymenobacter</taxon>
    </lineage>
</organism>
<gene>
    <name evidence="2" type="ORF">BXP70_01495</name>
</gene>
<keyword evidence="1" id="KW-0732">Signal</keyword>
<keyword evidence="3" id="KW-1185">Reference proteome</keyword>
<dbReference type="AlphaFoldDB" id="A0A243WJA3"/>
<dbReference type="EMBL" id="MTSE01000001">
    <property type="protein sequence ID" value="OUJ75984.1"/>
    <property type="molecule type" value="Genomic_DNA"/>
</dbReference>
<dbReference type="Proteomes" id="UP000194873">
    <property type="component" value="Unassembled WGS sequence"/>
</dbReference>
<name>A0A243WJA3_9BACT</name>
<protein>
    <recommendedName>
        <fullName evidence="4">TonB C-terminal domain-containing protein</fullName>
    </recommendedName>
</protein>
<dbReference type="RefSeq" id="WP_086592231.1">
    <property type="nucleotide sequence ID" value="NZ_MTSE01000001.1"/>
</dbReference>
<evidence type="ECO:0000313" key="2">
    <source>
        <dbReference type="EMBL" id="OUJ75984.1"/>
    </source>
</evidence>